<dbReference type="GO" id="GO:0004735">
    <property type="term" value="F:pyrroline-5-carboxylate reductase activity"/>
    <property type="evidence" value="ECO:0007669"/>
    <property type="project" value="UniProtKB-EC"/>
</dbReference>
<evidence type="ECO:0000256" key="5">
    <source>
        <dbReference type="ARBA" id="ARBA00022857"/>
    </source>
</evidence>
<name>A0AAV7K8T4_9METZ</name>
<evidence type="ECO:0000256" key="2">
    <source>
        <dbReference type="ARBA" id="ARBA00005525"/>
    </source>
</evidence>
<evidence type="ECO:0000313" key="14">
    <source>
        <dbReference type="EMBL" id="KAI6657712.1"/>
    </source>
</evidence>
<dbReference type="PIRSF" id="PIRSF000193">
    <property type="entry name" value="Pyrrol-5-carb_rd"/>
    <property type="match status" value="1"/>
</dbReference>
<proteinExistence type="inferred from homology"/>
<feature type="domain" description="Pyrroline-5-carboxylate reductase dimerisation" evidence="13">
    <location>
        <begin position="171"/>
        <end position="273"/>
    </location>
</feature>
<evidence type="ECO:0000256" key="7">
    <source>
        <dbReference type="ARBA" id="ARBA00038523"/>
    </source>
</evidence>
<keyword evidence="5 11" id="KW-0521">NADP</keyword>
<dbReference type="InterPro" id="IPR028939">
    <property type="entry name" value="P5C_Rdtase_cat_N"/>
</dbReference>
<accession>A0AAV7K8T4</accession>
<feature type="binding site" evidence="11">
    <location>
        <begin position="79"/>
        <end position="82"/>
    </location>
    <ligand>
        <name>NADP(+)</name>
        <dbReference type="ChEBI" id="CHEBI:58349"/>
    </ligand>
</feature>
<dbReference type="Pfam" id="PF03807">
    <property type="entry name" value="F420_oxidored"/>
    <property type="match status" value="1"/>
</dbReference>
<comment type="pathway">
    <text evidence="1">Amino-acid biosynthesis; L-proline biosynthesis; L-proline from L-glutamate 5-semialdehyde: step 1/1.</text>
</comment>
<evidence type="ECO:0000256" key="4">
    <source>
        <dbReference type="ARBA" id="ARBA00022650"/>
    </source>
</evidence>
<dbReference type="Proteomes" id="UP001165289">
    <property type="component" value="Unassembled WGS sequence"/>
</dbReference>
<evidence type="ECO:0000256" key="3">
    <source>
        <dbReference type="ARBA" id="ARBA00012855"/>
    </source>
</evidence>
<dbReference type="HAMAP" id="MF_01925">
    <property type="entry name" value="P5C_reductase"/>
    <property type="match status" value="1"/>
</dbReference>
<dbReference type="InterPro" id="IPR036291">
    <property type="entry name" value="NAD(P)-bd_dom_sf"/>
</dbReference>
<evidence type="ECO:0000313" key="15">
    <source>
        <dbReference type="Proteomes" id="UP001165289"/>
    </source>
</evidence>
<dbReference type="EMBL" id="JAKMXF010000111">
    <property type="protein sequence ID" value="KAI6657712.1"/>
    <property type="molecule type" value="Genomic_DNA"/>
</dbReference>
<keyword evidence="6" id="KW-0560">Oxidoreductase</keyword>
<dbReference type="InterPro" id="IPR008927">
    <property type="entry name" value="6-PGluconate_DH-like_C_sf"/>
</dbReference>
<keyword evidence="4" id="KW-0028">Amino-acid biosynthesis</keyword>
<gene>
    <name evidence="14" type="ORF">LOD99_457</name>
</gene>
<sequence>MAEQVSLLPKHTRIGFIGYGNIVVPLVSGWLRTKSVRPDQIMGSCLTESTAARIRDKHGIEMTLKTNDLVEACNIVFVAVKPHLVQSVVESIPNWNASRHLVVSLAACVTLSSYSYILPEGTRVIRLALNTGSGVLACASAMAVGVNVLPIESSLIQGLMNSVGTCLPVEEKHIDTVSSVCGCGIAYMFLVAEALADGGLEAGLKKDVVIKLAAQTLIAAGKNILEYQDTHVSKLKDNVCSPGGITIKGLHSLERNGVRNAFLDAVEIGVKTHAEYAHKFEVKK</sequence>
<dbReference type="SUPFAM" id="SSF51735">
    <property type="entry name" value="NAD(P)-binding Rossmann-fold domains"/>
    <property type="match status" value="1"/>
</dbReference>
<evidence type="ECO:0000256" key="8">
    <source>
        <dbReference type="ARBA" id="ARBA00039786"/>
    </source>
</evidence>
<dbReference type="PANTHER" id="PTHR11645:SF0">
    <property type="entry name" value="PYRROLINE-5-CARBOXYLATE REDUCTASE 3"/>
    <property type="match status" value="1"/>
</dbReference>
<dbReference type="Gene3D" id="1.10.3730.10">
    <property type="entry name" value="ProC C-terminal domain-like"/>
    <property type="match status" value="1"/>
</dbReference>
<dbReference type="EC" id="1.5.1.2" evidence="3"/>
<reference evidence="14 15" key="1">
    <citation type="journal article" date="2023" name="BMC Biol.">
        <title>The compact genome of the sponge Oopsacas minuta (Hexactinellida) is lacking key metazoan core genes.</title>
        <authorList>
            <person name="Santini S."/>
            <person name="Schenkelaars Q."/>
            <person name="Jourda C."/>
            <person name="Duchesne M."/>
            <person name="Belahbib H."/>
            <person name="Rocher C."/>
            <person name="Selva M."/>
            <person name="Riesgo A."/>
            <person name="Vervoort M."/>
            <person name="Leys S.P."/>
            <person name="Kodjabachian L."/>
            <person name="Le Bivic A."/>
            <person name="Borchiellini C."/>
            <person name="Claverie J.M."/>
            <person name="Renard E."/>
        </authorList>
    </citation>
    <scope>NUCLEOTIDE SEQUENCE [LARGE SCALE GENOMIC DNA]</scope>
    <source>
        <strain evidence="14">SPO-2</strain>
    </source>
</reference>
<evidence type="ECO:0000256" key="1">
    <source>
        <dbReference type="ARBA" id="ARBA00005205"/>
    </source>
</evidence>
<dbReference type="InterPro" id="IPR000304">
    <property type="entry name" value="Pyrroline-COOH_reductase"/>
</dbReference>
<protein>
    <recommendedName>
        <fullName evidence="8">Pyrroline-5-carboxylate reductase 3</fullName>
        <ecNumber evidence="3">1.5.1.2</ecNumber>
    </recommendedName>
    <alternativeName>
        <fullName evidence="9">Pyrroline-5-carboxylate reductase-like protein</fullName>
    </alternativeName>
</protein>
<evidence type="ECO:0000259" key="12">
    <source>
        <dbReference type="Pfam" id="PF03807"/>
    </source>
</evidence>
<feature type="binding site" evidence="11">
    <location>
        <position position="67"/>
    </location>
    <ligand>
        <name>NADPH</name>
        <dbReference type="ChEBI" id="CHEBI:57783"/>
    </ligand>
</feature>
<dbReference type="SUPFAM" id="SSF48179">
    <property type="entry name" value="6-phosphogluconate dehydrogenase C-terminal domain-like"/>
    <property type="match status" value="1"/>
</dbReference>
<keyword evidence="4" id="KW-0641">Proline biosynthesis</keyword>
<feature type="domain" description="Pyrroline-5-carboxylate reductase catalytic N-terminal" evidence="12">
    <location>
        <begin position="13"/>
        <end position="107"/>
    </location>
</feature>
<dbReference type="NCBIfam" id="TIGR00112">
    <property type="entry name" value="proC"/>
    <property type="match status" value="1"/>
</dbReference>
<comment type="similarity">
    <text evidence="2">Belongs to the pyrroline-5-carboxylate reductase family.</text>
</comment>
<comment type="caution">
    <text evidence="14">The sequence shown here is derived from an EMBL/GenBank/DDBJ whole genome shotgun (WGS) entry which is preliminary data.</text>
</comment>
<comment type="function">
    <text evidence="10">Oxidoreductase that catalyzes the last step in proline biosynthesis, which corresponds to the reduction of pyrroline-5-carboxylate (P5C) to L-proline using NAD(P)H. Proline is synthesized from either glutamate or ornithine; both are converted to P5C, and then to proline via pyrroline-5-carboxylate reductases (PYCRs). PYCR3 is exclusively linked to the biosynthesis of proline from ornithine.</text>
</comment>
<dbReference type="Gene3D" id="3.40.50.720">
    <property type="entry name" value="NAD(P)-binding Rossmann-like Domain"/>
    <property type="match status" value="1"/>
</dbReference>
<keyword evidence="15" id="KW-1185">Reference proteome</keyword>
<dbReference type="GO" id="GO:0055129">
    <property type="term" value="P:L-proline biosynthetic process"/>
    <property type="evidence" value="ECO:0007669"/>
    <property type="project" value="TreeGrafter"/>
</dbReference>
<dbReference type="FunFam" id="1.10.3730.10:FF:000001">
    <property type="entry name" value="Pyrroline-5-carboxylate reductase"/>
    <property type="match status" value="1"/>
</dbReference>
<dbReference type="PANTHER" id="PTHR11645">
    <property type="entry name" value="PYRROLINE-5-CARBOXYLATE REDUCTASE"/>
    <property type="match status" value="1"/>
</dbReference>
<evidence type="ECO:0000256" key="6">
    <source>
        <dbReference type="ARBA" id="ARBA00023002"/>
    </source>
</evidence>
<evidence type="ECO:0000256" key="10">
    <source>
        <dbReference type="ARBA" id="ARBA00049975"/>
    </source>
</evidence>
<evidence type="ECO:0000256" key="11">
    <source>
        <dbReference type="PIRSR" id="PIRSR000193-1"/>
    </source>
</evidence>
<evidence type="ECO:0000256" key="9">
    <source>
        <dbReference type="ARBA" id="ARBA00042532"/>
    </source>
</evidence>
<dbReference type="Pfam" id="PF14748">
    <property type="entry name" value="P5CR_dimer"/>
    <property type="match status" value="1"/>
</dbReference>
<dbReference type="InterPro" id="IPR029036">
    <property type="entry name" value="P5CR_dimer"/>
</dbReference>
<comment type="subunit">
    <text evidence="7">Homodecamer; composed of 5 homodimers.</text>
</comment>
<dbReference type="AlphaFoldDB" id="A0AAV7K8T4"/>
<evidence type="ECO:0000259" key="13">
    <source>
        <dbReference type="Pfam" id="PF14748"/>
    </source>
</evidence>
<organism evidence="14 15">
    <name type="scientific">Oopsacas minuta</name>
    <dbReference type="NCBI Taxonomy" id="111878"/>
    <lineage>
        <taxon>Eukaryota</taxon>
        <taxon>Metazoa</taxon>
        <taxon>Porifera</taxon>
        <taxon>Hexactinellida</taxon>
        <taxon>Hexasterophora</taxon>
        <taxon>Lyssacinosida</taxon>
        <taxon>Leucopsacidae</taxon>
        <taxon>Oopsacas</taxon>
    </lineage>
</organism>